<feature type="domain" description="Fatty acid hydroxylase" evidence="15">
    <location>
        <begin position="115"/>
        <end position="246"/>
    </location>
</feature>
<dbReference type="PANTHER" id="PTHR21624">
    <property type="entry name" value="STEROL DESATURASE-RELATED PROTEIN"/>
    <property type="match status" value="1"/>
</dbReference>
<dbReference type="GO" id="GO:0006643">
    <property type="term" value="P:membrane lipid metabolic process"/>
    <property type="evidence" value="ECO:0007669"/>
    <property type="project" value="TreeGrafter"/>
</dbReference>
<comment type="similarity">
    <text evidence="10">Belongs to the sterol desaturase family. TMEM195 subfamily.</text>
</comment>
<evidence type="ECO:0000256" key="3">
    <source>
        <dbReference type="ARBA" id="ARBA00022692"/>
    </source>
</evidence>
<keyword evidence="3 14" id="KW-0812">Transmembrane</keyword>
<dbReference type="GO" id="GO:0008610">
    <property type="term" value="P:lipid biosynthetic process"/>
    <property type="evidence" value="ECO:0007669"/>
    <property type="project" value="InterPro"/>
</dbReference>
<feature type="domain" description="Alkylglycerol monooxygenase C-terminal" evidence="16">
    <location>
        <begin position="332"/>
        <end position="403"/>
    </location>
</feature>
<proteinExistence type="inferred from homology"/>
<dbReference type="GO" id="GO:0050479">
    <property type="term" value="F:glyceryl-ether monooxygenase activity"/>
    <property type="evidence" value="ECO:0007669"/>
    <property type="project" value="UniProtKB-EC"/>
</dbReference>
<evidence type="ECO:0000259" key="15">
    <source>
        <dbReference type="Pfam" id="PF04116"/>
    </source>
</evidence>
<name>T1IHS5_STRMM</name>
<dbReference type="InterPro" id="IPR051689">
    <property type="entry name" value="Sterol_desaturase/TMEM195"/>
</dbReference>
<evidence type="ECO:0000256" key="1">
    <source>
        <dbReference type="ARBA" id="ARBA00001962"/>
    </source>
</evidence>
<dbReference type="GO" id="GO:0005789">
    <property type="term" value="C:endoplasmic reticulum membrane"/>
    <property type="evidence" value="ECO:0007669"/>
    <property type="project" value="UniProtKB-SubCell"/>
</dbReference>
<dbReference type="OMA" id="HIGAGTH"/>
<evidence type="ECO:0000256" key="12">
    <source>
        <dbReference type="ARBA" id="ARBA00040992"/>
    </source>
</evidence>
<dbReference type="EC" id="1.14.16.5" evidence="11"/>
<reference evidence="17" key="2">
    <citation type="submission" date="2015-02" db="UniProtKB">
        <authorList>
            <consortium name="EnsemblMetazoa"/>
        </authorList>
    </citation>
    <scope>IDENTIFICATION</scope>
</reference>
<evidence type="ECO:0000256" key="8">
    <source>
        <dbReference type="ARBA" id="ARBA00023098"/>
    </source>
</evidence>
<keyword evidence="8" id="KW-0443">Lipid metabolism</keyword>
<protein>
    <recommendedName>
        <fullName evidence="12">Alkylglycerol monooxygenase</fullName>
        <ecNumber evidence="11">1.14.16.5</ecNumber>
    </recommendedName>
</protein>
<dbReference type="AlphaFoldDB" id="T1IHS5"/>
<evidence type="ECO:0000256" key="2">
    <source>
        <dbReference type="ARBA" id="ARBA00004477"/>
    </source>
</evidence>
<keyword evidence="5 14" id="KW-1133">Transmembrane helix</keyword>
<dbReference type="STRING" id="126957.T1IHS5"/>
<evidence type="ECO:0000313" key="17">
    <source>
        <dbReference type="EnsemblMetazoa" id="SMAR000401-PA"/>
    </source>
</evidence>
<dbReference type="Pfam" id="PF04116">
    <property type="entry name" value="FA_hydroxylase"/>
    <property type="match status" value="1"/>
</dbReference>
<dbReference type="InterPro" id="IPR056853">
    <property type="entry name" value="AGMP_C"/>
</dbReference>
<evidence type="ECO:0000313" key="18">
    <source>
        <dbReference type="Proteomes" id="UP000014500"/>
    </source>
</evidence>
<evidence type="ECO:0000256" key="13">
    <source>
        <dbReference type="ARBA" id="ARBA00047556"/>
    </source>
</evidence>
<dbReference type="PhylomeDB" id="T1IHS5"/>
<feature type="transmembrane region" description="Helical" evidence="14">
    <location>
        <begin position="359"/>
        <end position="377"/>
    </location>
</feature>
<organism evidence="17 18">
    <name type="scientific">Strigamia maritima</name>
    <name type="common">European centipede</name>
    <name type="synonym">Geophilus maritimus</name>
    <dbReference type="NCBI Taxonomy" id="126957"/>
    <lineage>
        <taxon>Eukaryota</taxon>
        <taxon>Metazoa</taxon>
        <taxon>Ecdysozoa</taxon>
        <taxon>Arthropoda</taxon>
        <taxon>Myriapoda</taxon>
        <taxon>Chilopoda</taxon>
        <taxon>Pleurostigmophora</taxon>
        <taxon>Geophilomorpha</taxon>
        <taxon>Linotaeniidae</taxon>
        <taxon>Strigamia</taxon>
    </lineage>
</organism>
<dbReference type="Pfam" id="PF24858">
    <property type="entry name" value="AGMP_C"/>
    <property type="match status" value="1"/>
</dbReference>
<evidence type="ECO:0000256" key="14">
    <source>
        <dbReference type="SAM" id="Phobius"/>
    </source>
</evidence>
<feature type="transmembrane region" description="Helical" evidence="14">
    <location>
        <begin position="168"/>
        <end position="189"/>
    </location>
</feature>
<feature type="transmembrane region" description="Helical" evidence="14">
    <location>
        <begin position="414"/>
        <end position="432"/>
    </location>
</feature>
<comment type="cofactor">
    <cofactor evidence="1">
        <name>Fe cation</name>
        <dbReference type="ChEBI" id="CHEBI:24875"/>
    </cofactor>
</comment>
<evidence type="ECO:0000256" key="5">
    <source>
        <dbReference type="ARBA" id="ARBA00022989"/>
    </source>
</evidence>
<evidence type="ECO:0000256" key="4">
    <source>
        <dbReference type="ARBA" id="ARBA00022824"/>
    </source>
</evidence>
<evidence type="ECO:0000256" key="11">
    <source>
        <dbReference type="ARBA" id="ARBA00039026"/>
    </source>
</evidence>
<sequence>MDYGQLTAEWTRTFRSMFYLCTPYETSYATIEEVPNYVTQSIPLFFVFTLLEQVVLWLQGKPTIRICDGGASIVAGLFHEMSKMFIRSMELRMYIWFWNNYRISELPWDSAWTWWLCLLGVDLAYYWFHRLAHEINIFWAVHSVHHSSEEYNMTTALRLSVLHPYLTWIFYMPLALCIPPSIFMVHVQFNLIYQFWLHTTTIGKLGYLEYFVNTPAHHRVHHGKLSYCIDKNFGGILMIWDIIFGSFQNEEEEVVYGVTTPINTYNPIDIQFCHFQHIWKQFWSINGWKHKLWVIFKGPGWAPGKPRLGLIEDIPDVHAPVEKYDPHLPVWLQVYYSVHFLLLLAVYHDFAGKHEIAGVMSSSCFMFFIFFTVYVIAVNQEMRPTASNYEVCRIVSWFLINKWMEITLPELMKTVIHSYFTFSAVMWLLIYANSMTRVLIKTA</sequence>
<keyword evidence="4" id="KW-0256">Endoplasmic reticulum</keyword>
<dbReference type="EMBL" id="JH430009">
    <property type="status" value="NOT_ANNOTATED_CDS"/>
    <property type="molecule type" value="Genomic_DNA"/>
</dbReference>
<accession>T1IHS5</accession>
<evidence type="ECO:0000256" key="6">
    <source>
        <dbReference type="ARBA" id="ARBA00023002"/>
    </source>
</evidence>
<dbReference type="PANTHER" id="PTHR21624:SF1">
    <property type="entry name" value="ALKYLGLYCEROL MONOOXYGENASE"/>
    <property type="match status" value="1"/>
</dbReference>
<evidence type="ECO:0000256" key="7">
    <source>
        <dbReference type="ARBA" id="ARBA00023004"/>
    </source>
</evidence>
<evidence type="ECO:0000259" key="16">
    <source>
        <dbReference type="Pfam" id="PF24858"/>
    </source>
</evidence>
<dbReference type="EnsemblMetazoa" id="SMAR000401-RA">
    <property type="protein sequence ID" value="SMAR000401-PA"/>
    <property type="gene ID" value="SMAR000401"/>
</dbReference>
<dbReference type="Proteomes" id="UP000014500">
    <property type="component" value="Unassembled WGS sequence"/>
</dbReference>
<keyword evidence="18" id="KW-1185">Reference proteome</keyword>
<dbReference type="eggNOG" id="KOG0872">
    <property type="taxonomic scope" value="Eukaryota"/>
</dbReference>
<comment type="subcellular location">
    <subcellularLocation>
        <location evidence="2">Endoplasmic reticulum membrane</location>
        <topology evidence="2">Multi-pass membrane protein</topology>
    </subcellularLocation>
</comment>
<keyword evidence="9 14" id="KW-0472">Membrane</keyword>
<keyword evidence="7" id="KW-0408">Iron</keyword>
<keyword evidence="6" id="KW-0560">Oxidoreductase</keyword>
<dbReference type="HOGENOM" id="CLU_033631_2_1_1"/>
<dbReference type="GO" id="GO:0005506">
    <property type="term" value="F:iron ion binding"/>
    <property type="evidence" value="ECO:0007669"/>
    <property type="project" value="InterPro"/>
</dbReference>
<comment type="catalytic activity">
    <reaction evidence="13">
        <text>1-O-(1,2-saturated-alkyl)-sn-glycerol + (6R)-L-erythro-5,6,7,8-tetrahydrobiopterin + O2 = a 1-(1-hydroxyalkyl)-sn-glycerol + (6R)-L-erythro-6,7-dihydrobiopterin + H2O</text>
        <dbReference type="Rhea" id="RHEA:36255"/>
        <dbReference type="ChEBI" id="CHEBI:15377"/>
        <dbReference type="ChEBI" id="CHEBI:15379"/>
        <dbReference type="ChEBI" id="CHEBI:43120"/>
        <dbReference type="ChEBI" id="CHEBI:59560"/>
        <dbReference type="ChEBI" id="CHEBI:73418"/>
        <dbReference type="ChEBI" id="CHEBI:83957"/>
        <dbReference type="EC" id="1.14.16.5"/>
    </reaction>
</comment>
<dbReference type="InterPro" id="IPR006694">
    <property type="entry name" value="Fatty_acid_hydroxylase"/>
</dbReference>
<evidence type="ECO:0000256" key="10">
    <source>
        <dbReference type="ARBA" id="ARBA00038190"/>
    </source>
</evidence>
<reference evidence="18" key="1">
    <citation type="submission" date="2011-05" db="EMBL/GenBank/DDBJ databases">
        <authorList>
            <person name="Richards S.R."/>
            <person name="Qu J."/>
            <person name="Jiang H."/>
            <person name="Jhangiani S.N."/>
            <person name="Agravi P."/>
            <person name="Goodspeed R."/>
            <person name="Gross S."/>
            <person name="Mandapat C."/>
            <person name="Jackson L."/>
            <person name="Mathew T."/>
            <person name="Pu L."/>
            <person name="Thornton R."/>
            <person name="Saada N."/>
            <person name="Wilczek-Boney K.B."/>
            <person name="Lee S."/>
            <person name="Kovar C."/>
            <person name="Wu Y."/>
            <person name="Scherer S.E."/>
            <person name="Worley K.C."/>
            <person name="Muzny D.M."/>
            <person name="Gibbs R."/>
        </authorList>
    </citation>
    <scope>NUCLEOTIDE SEQUENCE</scope>
    <source>
        <strain evidence="18">Brora</strain>
    </source>
</reference>
<evidence type="ECO:0000256" key="9">
    <source>
        <dbReference type="ARBA" id="ARBA00023136"/>
    </source>
</evidence>